<comment type="caution">
    <text evidence="1">The sequence shown here is derived from an EMBL/GenBank/DDBJ whole genome shotgun (WGS) entry which is preliminary data.</text>
</comment>
<dbReference type="RefSeq" id="WP_377964074.1">
    <property type="nucleotide sequence ID" value="NZ_JBHZOL010000065.1"/>
</dbReference>
<proteinExistence type="predicted"/>
<dbReference type="EMBL" id="JBHZOL010000065">
    <property type="protein sequence ID" value="MFE4106377.1"/>
    <property type="molecule type" value="Genomic_DNA"/>
</dbReference>
<protein>
    <submittedName>
        <fullName evidence="1">Uncharacterized protein</fullName>
    </submittedName>
</protein>
<organism evidence="1 2">
    <name type="scientific">Almyronema epifaneia S1</name>
    <dbReference type="NCBI Taxonomy" id="2991925"/>
    <lineage>
        <taxon>Bacteria</taxon>
        <taxon>Bacillati</taxon>
        <taxon>Cyanobacteriota</taxon>
        <taxon>Cyanophyceae</taxon>
        <taxon>Nodosilineales</taxon>
        <taxon>Nodosilineaceae</taxon>
        <taxon>Almyronema</taxon>
        <taxon>Almyronema epifaneia</taxon>
    </lineage>
</organism>
<name>A0ABW6IES3_9CYAN</name>
<evidence type="ECO:0000313" key="2">
    <source>
        <dbReference type="Proteomes" id="UP001600165"/>
    </source>
</evidence>
<keyword evidence="2" id="KW-1185">Reference proteome</keyword>
<reference evidence="1 2" key="1">
    <citation type="submission" date="2024-10" db="EMBL/GenBank/DDBJ databases">
        <authorList>
            <person name="Ratan Roy A."/>
            <person name="Morales Sandoval P.H."/>
            <person name="De Los Santos Villalobos S."/>
            <person name="Chakraborty S."/>
            <person name="Mukherjee J."/>
        </authorList>
    </citation>
    <scope>NUCLEOTIDE SEQUENCE [LARGE SCALE GENOMIC DNA]</scope>
    <source>
        <strain evidence="1 2">S1</strain>
    </source>
</reference>
<sequence length="128" mass="14691">MSQQPKIIRLDMLDTDYVKLTTGDNIPEDRKRRLAADHYNIELLSRHLIRYQYADLDQQGRDDVLCKIGTTADLFTPADMEAMDDRLRTTGQFFLTQGERQQVVNWLQDELGVTVELGEPGTTDDKAC</sequence>
<accession>A0ABW6IES3</accession>
<evidence type="ECO:0000313" key="1">
    <source>
        <dbReference type="EMBL" id="MFE4106377.1"/>
    </source>
</evidence>
<gene>
    <name evidence="1" type="ORF">ACFVKH_08830</name>
</gene>
<dbReference type="Proteomes" id="UP001600165">
    <property type="component" value="Unassembled WGS sequence"/>
</dbReference>